<evidence type="ECO:0000256" key="5">
    <source>
        <dbReference type="PROSITE-ProRule" id="PRU01213"/>
    </source>
</evidence>
<dbReference type="InterPro" id="IPR005116">
    <property type="entry name" value="Transp-assoc_OB_typ1"/>
</dbReference>
<evidence type="ECO:0000313" key="8">
    <source>
        <dbReference type="EMBL" id="MBD3867049.1"/>
    </source>
</evidence>
<dbReference type="PANTHER" id="PTHR42781:SF4">
    <property type="entry name" value="SPERMIDINE_PUTRESCINE IMPORT ATP-BINDING PROTEIN POTA"/>
    <property type="match status" value="1"/>
</dbReference>
<keyword evidence="2 5" id="KW-0500">Molybdenum</keyword>
<evidence type="ECO:0000256" key="1">
    <source>
        <dbReference type="ARBA" id="ARBA00022448"/>
    </source>
</evidence>
<organism evidence="8 9">
    <name type="scientific">Candidatus Polarisedimenticola svalbardensis</name>
    <dbReference type="NCBI Taxonomy" id="2886004"/>
    <lineage>
        <taxon>Bacteria</taxon>
        <taxon>Pseudomonadati</taxon>
        <taxon>Acidobacteriota</taxon>
        <taxon>Candidatus Polarisedimenticolia</taxon>
        <taxon>Candidatus Polarisedimenticolales</taxon>
        <taxon>Candidatus Polarisedimenticolaceae</taxon>
        <taxon>Candidatus Polarisedimenticola</taxon>
    </lineage>
</organism>
<sequence length="359" mass="38471">MNPFEIDIRLEHENSGPDRFTLEAAFQASGQTTVLFGPSGAGKTTLLQAVLGGRRPERGRIQVAGRTVFDSERAIDLPTRQRRIGVVFQDALLFPHLDVRHNVAFGARGGNRYALAQELLDRVEGGHLGSRMPVDLSGGEKQRIALARALAARPAAILLDEPFSALDGPAREALGETVRQVQAESGIPFLHVTHDITEALRIGDHMVVLDQGRVVQQGRPSDVVAAPTSTVAARAVGTENLYRARVLNHHPDGYTTLDLGGVSVETGLMPSPTGDEVAVGLRAEDVLISLNRVTGTSARNVLAGTITELSPRGSAIEVRVETPVAIRALVTRASVQELRLHTGSPVHLLIKAAAFQRLI</sequence>
<dbReference type="InterPro" id="IPR003593">
    <property type="entry name" value="AAA+_ATPase"/>
</dbReference>
<feature type="domain" description="Mop" evidence="7">
    <location>
        <begin position="295"/>
        <end position="359"/>
    </location>
</feature>
<dbReference type="GO" id="GO:0016887">
    <property type="term" value="F:ATP hydrolysis activity"/>
    <property type="evidence" value="ECO:0007669"/>
    <property type="project" value="InterPro"/>
</dbReference>
<feature type="domain" description="ABC transporter" evidence="6">
    <location>
        <begin position="1"/>
        <end position="236"/>
    </location>
</feature>
<evidence type="ECO:0000259" key="7">
    <source>
        <dbReference type="PROSITE" id="PS51866"/>
    </source>
</evidence>
<evidence type="ECO:0000256" key="3">
    <source>
        <dbReference type="ARBA" id="ARBA00022741"/>
    </source>
</evidence>
<dbReference type="Pfam" id="PF03459">
    <property type="entry name" value="TOBE"/>
    <property type="match status" value="1"/>
</dbReference>
<keyword evidence="3" id="KW-0547">Nucleotide-binding</keyword>
<gene>
    <name evidence="8" type="ORF">IFK94_02900</name>
</gene>
<accession>A0A8J7CDP1</accession>
<dbReference type="EMBL" id="JACXWD010000005">
    <property type="protein sequence ID" value="MBD3867049.1"/>
    <property type="molecule type" value="Genomic_DNA"/>
</dbReference>
<reference evidence="8 9" key="1">
    <citation type="submission" date="2020-08" db="EMBL/GenBank/DDBJ databases">
        <title>Acidobacteriota in marine sediments use diverse sulfur dissimilation pathways.</title>
        <authorList>
            <person name="Wasmund K."/>
        </authorList>
    </citation>
    <scope>NUCLEOTIDE SEQUENCE [LARGE SCALE GENOMIC DNA]</scope>
    <source>
        <strain evidence="8">MAG AM4</strain>
    </source>
</reference>
<dbReference type="InterPro" id="IPR008995">
    <property type="entry name" value="Mo/tungstate-bd_C_term_dom"/>
</dbReference>
<dbReference type="GO" id="GO:0015689">
    <property type="term" value="P:molybdate ion transport"/>
    <property type="evidence" value="ECO:0007669"/>
    <property type="project" value="InterPro"/>
</dbReference>
<dbReference type="PROSITE" id="PS50893">
    <property type="entry name" value="ABC_TRANSPORTER_2"/>
    <property type="match status" value="1"/>
</dbReference>
<dbReference type="AlphaFoldDB" id="A0A8J7CDP1"/>
<dbReference type="InterPro" id="IPR003439">
    <property type="entry name" value="ABC_transporter-like_ATP-bd"/>
</dbReference>
<dbReference type="Pfam" id="PF00005">
    <property type="entry name" value="ABC_tran"/>
    <property type="match status" value="1"/>
</dbReference>
<dbReference type="SMART" id="SM00382">
    <property type="entry name" value="AAA"/>
    <property type="match status" value="1"/>
</dbReference>
<dbReference type="GO" id="GO:0005524">
    <property type="term" value="F:ATP binding"/>
    <property type="evidence" value="ECO:0007669"/>
    <property type="project" value="UniProtKB-KW"/>
</dbReference>
<dbReference type="InterPro" id="IPR004606">
    <property type="entry name" value="Mop_domain"/>
</dbReference>
<dbReference type="InterPro" id="IPR027417">
    <property type="entry name" value="P-loop_NTPase"/>
</dbReference>
<protein>
    <submittedName>
        <fullName evidence="8">ATP-binding cassette domain-containing protein</fullName>
    </submittedName>
</protein>
<dbReference type="PROSITE" id="PS51866">
    <property type="entry name" value="MOP"/>
    <property type="match status" value="1"/>
</dbReference>
<evidence type="ECO:0000256" key="2">
    <source>
        <dbReference type="ARBA" id="ARBA00022505"/>
    </source>
</evidence>
<dbReference type="SUPFAM" id="SSF50331">
    <property type="entry name" value="MOP-like"/>
    <property type="match status" value="1"/>
</dbReference>
<dbReference type="Gene3D" id="2.40.50.100">
    <property type="match status" value="1"/>
</dbReference>
<dbReference type="InterPro" id="IPR017871">
    <property type="entry name" value="ABC_transporter-like_CS"/>
</dbReference>
<dbReference type="InterPro" id="IPR050093">
    <property type="entry name" value="ABC_SmlMolc_Importer"/>
</dbReference>
<keyword evidence="1" id="KW-0813">Transport</keyword>
<keyword evidence="4 8" id="KW-0067">ATP-binding</keyword>
<evidence type="ECO:0000259" key="6">
    <source>
        <dbReference type="PROSITE" id="PS50893"/>
    </source>
</evidence>
<dbReference type="Proteomes" id="UP000648239">
    <property type="component" value="Unassembled WGS sequence"/>
</dbReference>
<proteinExistence type="predicted"/>
<evidence type="ECO:0000256" key="4">
    <source>
        <dbReference type="ARBA" id="ARBA00022840"/>
    </source>
</evidence>
<dbReference type="Gene3D" id="3.40.50.300">
    <property type="entry name" value="P-loop containing nucleotide triphosphate hydrolases"/>
    <property type="match status" value="1"/>
</dbReference>
<dbReference type="PANTHER" id="PTHR42781">
    <property type="entry name" value="SPERMIDINE/PUTRESCINE IMPORT ATP-BINDING PROTEIN POTA"/>
    <property type="match status" value="1"/>
</dbReference>
<dbReference type="SUPFAM" id="SSF52540">
    <property type="entry name" value="P-loop containing nucleoside triphosphate hydrolases"/>
    <property type="match status" value="1"/>
</dbReference>
<evidence type="ECO:0000313" key="9">
    <source>
        <dbReference type="Proteomes" id="UP000648239"/>
    </source>
</evidence>
<name>A0A8J7CDP1_9BACT</name>
<dbReference type="PROSITE" id="PS00211">
    <property type="entry name" value="ABC_TRANSPORTER_1"/>
    <property type="match status" value="1"/>
</dbReference>
<comment type="caution">
    <text evidence="8">The sequence shown here is derived from an EMBL/GenBank/DDBJ whole genome shotgun (WGS) entry which is preliminary data.</text>
</comment>